<dbReference type="SUPFAM" id="SSF81345">
    <property type="entry name" value="ABC transporter involved in vitamin B12 uptake, BtuC"/>
    <property type="match status" value="1"/>
</dbReference>
<protein>
    <submittedName>
        <fullName evidence="9">ABC transporter permease</fullName>
    </submittedName>
</protein>
<dbReference type="Pfam" id="PF01032">
    <property type="entry name" value="FecCD"/>
    <property type="match status" value="1"/>
</dbReference>
<sequence>MRPRRMSFPARWTSSPSRTMGNALLAEVLTGFAVGGMLAMAGVLMQVLLRTPLAEPYVLGVSGGAASAGLACMLLGLGGWWISGSALVTSLFSLAVVFLVGGGDARVPRERLLLTGVVMAAGWSTVISFLLAMESSASVHEMLYWLMGDLTRSISPWWGLIALALALVAGWVMAPALDLLVRGDEQAAVLGVEVHRVRLVCYVLAAVLTALAVTLAGPIGFVGLVVPHLVRLRLGARHRILLPFSVLVGGIYLTGLNAIAGLPLIPGSIPVGILSAIVGIPVFLYMLQRTRIGG</sequence>
<feature type="transmembrane region" description="Helical" evidence="8">
    <location>
        <begin position="202"/>
        <end position="229"/>
    </location>
</feature>
<comment type="caution">
    <text evidence="9">The sequence shown here is derived from an EMBL/GenBank/DDBJ whole genome shotgun (WGS) entry which is preliminary data.</text>
</comment>
<proteinExistence type="inferred from homology"/>
<evidence type="ECO:0000256" key="5">
    <source>
        <dbReference type="ARBA" id="ARBA00022692"/>
    </source>
</evidence>
<organism evidence="9 10">
    <name type="scientific">Halovibrio salipaludis</name>
    <dbReference type="NCBI Taxonomy" id="2032626"/>
    <lineage>
        <taxon>Bacteria</taxon>
        <taxon>Pseudomonadati</taxon>
        <taxon>Pseudomonadota</taxon>
        <taxon>Gammaproteobacteria</taxon>
        <taxon>Oceanospirillales</taxon>
        <taxon>Halomonadaceae</taxon>
        <taxon>Halovibrio</taxon>
    </lineage>
</organism>
<dbReference type="InterPro" id="IPR037294">
    <property type="entry name" value="ABC_BtuC-like"/>
</dbReference>
<evidence type="ECO:0000256" key="1">
    <source>
        <dbReference type="ARBA" id="ARBA00004651"/>
    </source>
</evidence>
<evidence type="ECO:0000313" key="9">
    <source>
        <dbReference type="EMBL" id="PAU82514.1"/>
    </source>
</evidence>
<feature type="transmembrane region" description="Helical" evidence="8">
    <location>
        <begin position="154"/>
        <end position="174"/>
    </location>
</feature>
<dbReference type="Proteomes" id="UP000218896">
    <property type="component" value="Unassembled WGS sequence"/>
</dbReference>
<comment type="similarity">
    <text evidence="2">Belongs to the binding-protein-dependent transport system permease family. FecCD subfamily.</text>
</comment>
<dbReference type="InterPro" id="IPR000522">
    <property type="entry name" value="ABC_transptr_permease_BtuC"/>
</dbReference>
<name>A0A2A2FCQ1_9GAMM</name>
<dbReference type="GO" id="GO:0005886">
    <property type="term" value="C:plasma membrane"/>
    <property type="evidence" value="ECO:0007669"/>
    <property type="project" value="UniProtKB-SubCell"/>
</dbReference>
<evidence type="ECO:0000313" key="10">
    <source>
        <dbReference type="Proteomes" id="UP000218896"/>
    </source>
</evidence>
<feature type="transmembrane region" description="Helical" evidence="8">
    <location>
        <begin position="21"/>
        <end position="45"/>
    </location>
</feature>
<keyword evidence="3" id="KW-0813">Transport</keyword>
<evidence type="ECO:0000256" key="3">
    <source>
        <dbReference type="ARBA" id="ARBA00022448"/>
    </source>
</evidence>
<accession>A0A2A2FCQ1</accession>
<feature type="transmembrane region" description="Helical" evidence="8">
    <location>
        <begin position="80"/>
        <end position="100"/>
    </location>
</feature>
<keyword evidence="10" id="KW-1185">Reference proteome</keyword>
<evidence type="ECO:0000256" key="6">
    <source>
        <dbReference type="ARBA" id="ARBA00022989"/>
    </source>
</evidence>
<feature type="transmembrane region" description="Helical" evidence="8">
    <location>
        <begin position="112"/>
        <end position="133"/>
    </location>
</feature>
<dbReference type="PANTHER" id="PTHR30472">
    <property type="entry name" value="FERRIC ENTEROBACTIN TRANSPORT SYSTEM PERMEASE PROTEIN"/>
    <property type="match status" value="1"/>
</dbReference>
<dbReference type="EMBL" id="NSKD01000001">
    <property type="protein sequence ID" value="PAU82514.1"/>
    <property type="molecule type" value="Genomic_DNA"/>
</dbReference>
<reference evidence="9 10" key="1">
    <citation type="submission" date="2017-08" db="EMBL/GenBank/DDBJ databases">
        <title>Halovibrio sewagensis sp. nov., isolated from wastewater of high salinity.</title>
        <authorList>
            <person name="Dong X."/>
            <person name="Zhang G."/>
        </authorList>
    </citation>
    <scope>NUCLEOTIDE SEQUENCE [LARGE SCALE GENOMIC DNA]</scope>
    <source>
        <strain evidence="9 10">YL5-2</strain>
    </source>
</reference>
<dbReference type="GO" id="GO:0022857">
    <property type="term" value="F:transmembrane transporter activity"/>
    <property type="evidence" value="ECO:0007669"/>
    <property type="project" value="InterPro"/>
</dbReference>
<dbReference type="CDD" id="cd06550">
    <property type="entry name" value="TM_ABC_iron-siderophores_like"/>
    <property type="match status" value="1"/>
</dbReference>
<feature type="transmembrane region" description="Helical" evidence="8">
    <location>
        <begin position="268"/>
        <end position="287"/>
    </location>
</feature>
<keyword evidence="5 8" id="KW-0812">Transmembrane</keyword>
<keyword evidence="7 8" id="KW-0472">Membrane</keyword>
<feature type="transmembrane region" description="Helical" evidence="8">
    <location>
        <begin position="57"/>
        <end position="75"/>
    </location>
</feature>
<dbReference type="Gene3D" id="1.10.3470.10">
    <property type="entry name" value="ABC transporter involved in vitamin B12 uptake, BtuC"/>
    <property type="match status" value="1"/>
</dbReference>
<evidence type="ECO:0000256" key="8">
    <source>
        <dbReference type="SAM" id="Phobius"/>
    </source>
</evidence>
<dbReference type="PANTHER" id="PTHR30472:SF25">
    <property type="entry name" value="ABC TRANSPORTER PERMEASE PROTEIN MJ0876-RELATED"/>
    <property type="match status" value="1"/>
</dbReference>
<evidence type="ECO:0000256" key="2">
    <source>
        <dbReference type="ARBA" id="ARBA00007935"/>
    </source>
</evidence>
<keyword evidence="4" id="KW-1003">Cell membrane</keyword>
<feature type="transmembrane region" description="Helical" evidence="8">
    <location>
        <begin position="241"/>
        <end position="262"/>
    </location>
</feature>
<keyword evidence="6 8" id="KW-1133">Transmembrane helix</keyword>
<comment type="subcellular location">
    <subcellularLocation>
        <location evidence="1">Cell membrane</location>
        <topology evidence="1">Multi-pass membrane protein</topology>
    </subcellularLocation>
</comment>
<dbReference type="AlphaFoldDB" id="A0A2A2FCQ1"/>
<gene>
    <name evidence="9" type="ORF">CK501_04075</name>
</gene>
<evidence type="ECO:0000256" key="7">
    <source>
        <dbReference type="ARBA" id="ARBA00023136"/>
    </source>
</evidence>
<evidence type="ECO:0000256" key="4">
    <source>
        <dbReference type="ARBA" id="ARBA00022475"/>
    </source>
</evidence>